<protein>
    <recommendedName>
        <fullName evidence="5">Probable membrane transporter protein</fullName>
    </recommendedName>
</protein>
<comment type="similarity">
    <text evidence="5">Belongs to the 4-toluene sulfonate uptake permease (TSUP) (TC 2.A.102) family.</text>
</comment>
<feature type="transmembrane region" description="Helical" evidence="5">
    <location>
        <begin position="153"/>
        <end position="171"/>
    </location>
</feature>
<feature type="transmembrane region" description="Helical" evidence="5">
    <location>
        <begin position="12"/>
        <end position="39"/>
    </location>
</feature>
<dbReference type="Pfam" id="PF01925">
    <property type="entry name" value="TauE"/>
    <property type="match status" value="1"/>
</dbReference>
<keyword evidence="7" id="KW-1185">Reference proteome</keyword>
<proteinExistence type="inferred from homology"/>
<dbReference type="InterPro" id="IPR051598">
    <property type="entry name" value="TSUP/Inactive_protease-like"/>
</dbReference>
<keyword evidence="4 5" id="KW-0472">Membrane</keyword>
<evidence type="ECO:0000256" key="5">
    <source>
        <dbReference type="RuleBase" id="RU363041"/>
    </source>
</evidence>
<feature type="transmembrane region" description="Helical" evidence="5">
    <location>
        <begin position="72"/>
        <end position="94"/>
    </location>
</feature>
<feature type="transmembrane region" description="Helical" evidence="5">
    <location>
        <begin position="46"/>
        <end position="66"/>
    </location>
</feature>
<feature type="transmembrane region" description="Helical" evidence="5">
    <location>
        <begin position="183"/>
        <end position="204"/>
    </location>
</feature>
<dbReference type="OrthoDB" id="9780109at2"/>
<keyword evidence="5" id="KW-1003">Cell membrane</keyword>
<evidence type="ECO:0000256" key="2">
    <source>
        <dbReference type="ARBA" id="ARBA00022692"/>
    </source>
</evidence>
<evidence type="ECO:0000256" key="4">
    <source>
        <dbReference type="ARBA" id="ARBA00023136"/>
    </source>
</evidence>
<keyword evidence="2 5" id="KW-0812">Transmembrane</keyword>
<evidence type="ECO:0000313" key="6">
    <source>
        <dbReference type="EMBL" id="SDB95894.1"/>
    </source>
</evidence>
<evidence type="ECO:0000256" key="3">
    <source>
        <dbReference type="ARBA" id="ARBA00022989"/>
    </source>
</evidence>
<comment type="subcellular location">
    <subcellularLocation>
        <location evidence="5">Cell membrane</location>
        <topology evidence="5">Multi-pass membrane protein</topology>
    </subcellularLocation>
    <subcellularLocation>
        <location evidence="1">Membrane</location>
        <topology evidence="1">Multi-pass membrane protein</topology>
    </subcellularLocation>
</comment>
<feature type="transmembrane region" description="Helical" evidence="5">
    <location>
        <begin position="115"/>
        <end position="141"/>
    </location>
</feature>
<organism evidence="6 7">
    <name type="scientific">Desulfurella multipotens</name>
    <dbReference type="NCBI Taxonomy" id="79269"/>
    <lineage>
        <taxon>Bacteria</taxon>
        <taxon>Pseudomonadati</taxon>
        <taxon>Campylobacterota</taxon>
        <taxon>Desulfurellia</taxon>
        <taxon>Desulfurellales</taxon>
        <taxon>Desulfurellaceae</taxon>
        <taxon>Desulfurella</taxon>
    </lineage>
</organism>
<accession>A0A1G6HNX4</accession>
<reference evidence="7" key="1">
    <citation type="submission" date="2016-10" db="EMBL/GenBank/DDBJ databases">
        <authorList>
            <person name="Varghese N."/>
            <person name="Submissions S."/>
        </authorList>
    </citation>
    <scope>NUCLEOTIDE SEQUENCE [LARGE SCALE GENOMIC DNA]</scope>
    <source>
        <strain evidence="7">DSM 8415</strain>
    </source>
</reference>
<sequence length="236" mass="26181">MESYWCLFIYYLHLSSIIASGLSLFTIVVSSIGGTYAFIKQKTIDYKLFVVIISFILPGIIIGSIVNKFIKTQQFAIIFPLWVIIIGIFSLVSAKKNLLKFNGQSTTNIIKHNNLLRFISFLAGFASGFFGLGIGGIMGTYLVAVEEISPRKAFSTLIMIMTVTSLIGFIVHLTNTNAYSSVWLLYAIFLFIGAVSGSQIGAYISSTLDLKTLRVYQGWIILFLGFFLFLGNIVKI</sequence>
<dbReference type="PANTHER" id="PTHR43701:SF2">
    <property type="entry name" value="MEMBRANE TRANSPORTER PROTEIN YJNA-RELATED"/>
    <property type="match status" value="1"/>
</dbReference>
<evidence type="ECO:0000313" key="7">
    <source>
        <dbReference type="Proteomes" id="UP000199411"/>
    </source>
</evidence>
<dbReference type="Proteomes" id="UP000199411">
    <property type="component" value="Unassembled WGS sequence"/>
</dbReference>
<gene>
    <name evidence="6" type="ORF">SAMN05660835_00052</name>
</gene>
<feature type="transmembrane region" description="Helical" evidence="5">
    <location>
        <begin position="216"/>
        <end position="234"/>
    </location>
</feature>
<dbReference type="InterPro" id="IPR002781">
    <property type="entry name" value="TM_pro_TauE-like"/>
</dbReference>
<keyword evidence="3 5" id="KW-1133">Transmembrane helix</keyword>
<dbReference type="AlphaFoldDB" id="A0A1G6HNX4"/>
<name>A0A1G6HNX4_9BACT</name>
<dbReference type="PANTHER" id="PTHR43701">
    <property type="entry name" value="MEMBRANE TRANSPORTER PROTEIN MJ0441-RELATED"/>
    <property type="match status" value="1"/>
</dbReference>
<dbReference type="EMBL" id="FMYU01000001">
    <property type="protein sequence ID" value="SDB95894.1"/>
    <property type="molecule type" value="Genomic_DNA"/>
</dbReference>
<dbReference type="GO" id="GO:0005886">
    <property type="term" value="C:plasma membrane"/>
    <property type="evidence" value="ECO:0007669"/>
    <property type="project" value="UniProtKB-SubCell"/>
</dbReference>
<evidence type="ECO:0000256" key="1">
    <source>
        <dbReference type="ARBA" id="ARBA00004141"/>
    </source>
</evidence>